<proteinExistence type="inferred from homology"/>
<evidence type="ECO:0000256" key="1">
    <source>
        <dbReference type="ARBA" id="ARBA00006432"/>
    </source>
</evidence>
<dbReference type="PANTHER" id="PTHR43767:SF1">
    <property type="entry name" value="NONRIBOSOMAL PEPTIDE SYNTHASE PES1 (EUROFUNG)-RELATED"/>
    <property type="match status" value="1"/>
</dbReference>
<dbReference type="CDD" id="cd05936">
    <property type="entry name" value="FC-FACS_FadD_like"/>
    <property type="match status" value="1"/>
</dbReference>
<organism evidence="5 6">
    <name type="scientific">Desulfosporosinus fructosivorans</name>
    <dbReference type="NCBI Taxonomy" id="2018669"/>
    <lineage>
        <taxon>Bacteria</taxon>
        <taxon>Bacillati</taxon>
        <taxon>Bacillota</taxon>
        <taxon>Clostridia</taxon>
        <taxon>Eubacteriales</taxon>
        <taxon>Desulfitobacteriaceae</taxon>
        <taxon>Desulfosporosinus</taxon>
    </lineage>
</organism>
<dbReference type="FunFam" id="3.30.300.30:FF:000008">
    <property type="entry name" value="2,3-dihydroxybenzoate-AMP ligase"/>
    <property type="match status" value="1"/>
</dbReference>
<evidence type="ECO:0000313" key="6">
    <source>
        <dbReference type="Proteomes" id="UP000298460"/>
    </source>
</evidence>
<keyword evidence="2 5" id="KW-0436">Ligase</keyword>
<evidence type="ECO:0000259" key="3">
    <source>
        <dbReference type="Pfam" id="PF00501"/>
    </source>
</evidence>
<evidence type="ECO:0000256" key="2">
    <source>
        <dbReference type="ARBA" id="ARBA00022598"/>
    </source>
</evidence>
<dbReference type="PROSITE" id="PS00455">
    <property type="entry name" value="AMP_BINDING"/>
    <property type="match status" value="1"/>
</dbReference>
<dbReference type="InterPro" id="IPR042099">
    <property type="entry name" value="ANL_N_sf"/>
</dbReference>
<feature type="domain" description="AMP-binding enzyme C-terminal" evidence="4">
    <location>
        <begin position="478"/>
        <end position="553"/>
    </location>
</feature>
<protein>
    <submittedName>
        <fullName evidence="5">Long-chain fatty acid--CoA ligase</fullName>
    </submittedName>
</protein>
<dbReference type="AlphaFoldDB" id="A0A4Z0R1I5"/>
<dbReference type="OrthoDB" id="9778383at2"/>
<dbReference type="InterPro" id="IPR045851">
    <property type="entry name" value="AMP-bd_C_sf"/>
</dbReference>
<dbReference type="SUPFAM" id="SSF56801">
    <property type="entry name" value="Acetyl-CoA synthetase-like"/>
    <property type="match status" value="1"/>
</dbReference>
<dbReference type="RefSeq" id="WP_135551886.1">
    <property type="nucleotide sequence ID" value="NZ_SPQQ01000014.1"/>
</dbReference>
<dbReference type="InterPro" id="IPR020845">
    <property type="entry name" value="AMP-binding_CS"/>
</dbReference>
<evidence type="ECO:0000313" key="5">
    <source>
        <dbReference type="EMBL" id="TGE35486.1"/>
    </source>
</evidence>
<dbReference type="Gene3D" id="3.30.300.30">
    <property type="match status" value="1"/>
</dbReference>
<dbReference type="InterPro" id="IPR000873">
    <property type="entry name" value="AMP-dep_synth/lig_dom"/>
</dbReference>
<reference evidence="5 6" key="1">
    <citation type="submission" date="2019-03" db="EMBL/GenBank/DDBJ databases">
        <title>Draft Genome Sequence of Desulfosporosinus fructosivorans Strain 63.6F, Isolated from Marine Sediment in the Baltic Sea.</title>
        <authorList>
            <person name="Hausmann B."/>
            <person name="Vandieken V."/>
            <person name="Pjevac P."/>
            <person name="Schreck K."/>
            <person name="Herbold C.W."/>
            <person name="Loy A."/>
        </authorList>
    </citation>
    <scope>NUCLEOTIDE SEQUENCE [LARGE SCALE GENOMIC DNA]</scope>
    <source>
        <strain evidence="5 6">63.6F</strain>
    </source>
</reference>
<name>A0A4Z0R1I5_9FIRM</name>
<gene>
    <name evidence="5" type="ORF">E4K67_25425</name>
</gene>
<feature type="domain" description="AMP-dependent synthetase/ligase" evidence="3">
    <location>
        <begin position="36"/>
        <end position="427"/>
    </location>
</feature>
<dbReference type="Gene3D" id="3.40.50.12780">
    <property type="entry name" value="N-terminal domain of ligase-like"/>
    <property type="match status" value="1"/>
</dbReference>
<dbReference type="EMBL" id="SPQQ01000014">
    <property type="protein sequence ID" value="TGE35486.1"/>
    <property type="molecule type" value="Genomic_DNA"/>
</dbReference>
<dbReference type="InterPro" id="IPR025110">
    <property type="entry name" value="AMP-bd_C"/>
</dbReference>
<dbReference type="Pfam" id="PF00501">
    <property type="entry name" value="AMP-binding"/>
    <property type="match status" value="1"/>
</dbReference>
<comment type="similarity">
    <text evidence="1">Belongs to the ATP-dependent AMP-binding enzyme family.</text>
</comment>
<keyword evidence="6" id="KW-1185">Reference proteome</keyword>
<dbReference type="Pfam" id="PF13193">
    <property type="entry name" value="AMP-binding_C"/>
    <property type="match status" value="1"/>
</dbReference>
<dbReference type="InterPro" id="IPR050237">
    <property type="entry name" value="ATP-dep_AMP-bd_enzyme"/>
</dbReference>
<dbReference type="Proteomes" id="UP000298460">
    <property type="component" value="Unassembled WGS sequence"/>
</dbReference>
<dbReference type="GO" id="GO:0016878">
    <property type="term" value="F:acid-thiol ligase activity"/>
    <property type="evidence" value="ECO:0007669"/>
    <property type="project" value="UniProtKB-ARBA"/>
</dbReference>
<comment type="caution">
    <text evidence="5">The sequence shown here is derived from an EMBL/GenBank/DDBJ whole genome shotgun (WGS) entry which is preliminary data.</text>
</comment>
<accession>A0A4Z0R1I5</accession>
<dbReference type="PANTHER" id="PTHR43767">
    <property type="entry name" value="LONG-CHAIN-FATTY-ACID--COA LIGASE"/>
    <property type="match status" value="1"/>
</dbReference>
<evidence type="ECO:0000259" key="4">
    <source>
        <dbReference type="Pfam" id="PF13193"/>
    </source>
</evidence>
<sequence length="579" mass="64180">MNDATTSEPLIPWTKHYDSEVAITLSYPEITLDALFHRSVENHAEAIALIFFGLEISYKQLGLYVNSLATALIDIGIQKGDRIALLLPNCPQYVMSYYAILSIGAVVVPVNPLSTEPELLHIFRDGQVRTAICLDLLAGRLENARDTCQGAGEHHLLEHTFYTALNEFMPLPIKALYRLSRKISREAKARLAQCVWFRTLIHKGTPLNHTSNLDLHQDVALLIYTGGTTGKPKGVMLSHYSLVANATQGAAWVQMGKRDRLLAVLPIFHGFGMSVCMNAPLISGASCVLIPRFNVDDILKGIHRFHPTLFAGVPTMYIGLINHSHLVDYNLSSLRGCFVGAAPLAPEVKHQFEELTDSKLMEGYGLTEAVTALCANPYRGINKTGSIGIPFPDVIMRIRDNVTGEIDLPPLEVGEIVLRGPDVMLGYNNRPQDTASTIRDGWLYTGDMGYMDEDGYFFIVDRKKDMIITGGFNVYPREVEDVLYQHPAVKEASVIGIPDDYKGECVKAFITLRDGATVKEPEIISYCKEHLILYKVPQQVEIRSELPLTAIGKILKRALREENSGVQAHPLPTDTRLGS</sequence>